<organism evidence="2 3">
    <name type="scientific">Camellia sinensis var. sinensis</name>
    <name type="common">China tea</name>
    <dbReference type="NCBI Taxonomy" id="542762"/>
    <lineage>
        <taxon>Eukaryota</taxon>
        <taxon>Viridiplantae</taxon>
        <taxon>Streptophyta</taxon>
        <taxon>Embryophyta</taxon>
        <taxon>Tracheophyta</taxon>
        <taxon>Spermatophyta</taxon>
        <taxon>Magnoliopsida</taxon>
        <taxon>eudicotyledons</taxon>
        <taxon>Gunneridae</taxon>
        <taxon>Pentapetalae</taxon>
        <taxon>asterids</taxon>
        <taxon>Ericales</taxon>
        <taxon>Theaceae</taxon>
        <taxon>Camellia</taxon>
    </lineage>
</organism>
<keyword evidence="3" id="KW-1185">Reference proteome</keyword>
<proteinExistence type="predicted"/>
<keyword evidence="1" id="KW-0812">Transmembrane</keyword>
<dbReference type="PANTHER" id="PTHR13318">
    <property type="entry name" value="PARTNER OF PAIRED, ISOFORM B-RELATED"/>
    <property type="match status" value="1"/>
</dbReference>
<dbReference type="Gene3D" id="3.80.10.10">
    <property type="entry name" value="Ribonuclease Inhibitor"/>
    <property type="match status" value="2"/>
</dbReference>
<evidence type="ECO:0000313" key="2">
    <source>
        <dbReference type="EMBL" id="THG08760.1"/>
    </source>
</evidence>
<feature type="transmembrane region" description="Helical" evidence="1">
    <location>
        <begin position="435"/>
        <end position="454"/>
    </location>
</feature>
<protein>
    <submittedName>
        <fullName evidence="2">Uncharacterized protein</fullName>
    </submittedName>
</protein>
<dbReference type="InterPro" id="IPR032675">
    <property type="entry name" value="LRR_dom_sf"/>
</dbReference>
<dbReference type="EMBL" id="SDRB02009084">
    <property type="protein sequence ID" value="THG08760.1"/>
    <property type="molecule type" value="Genomic_DNA"/>
</dbReference>
<feature type="transmembrane region" description="Helical" evidence="1">
    <location>
        <begin position="401"/>
        <end position="423"/>
    </location>
</feature>
<accession>A0A4S4DZ66</accession>
<dbReference type="GO" id="GO:0019005">
    <property type="term" value="C:SCF ubiquitin ligase complex"/>
    <property type="evidence" value="ECO:0007669"/>
    <property type="project" value="TreeGrafter"/>
</dbReference>
<evidence type="ECO:0000313" key="3">
    <source>
        <dbReference type="Proteomes" id="UP000306102"/>
    </source>
</evidence>
<dbReference type="AlphaFoldDB" id="A0A4S4DZ66"/>
<gene>
    <name evidence="2" type="ORF">TEA_014042</name>
</gene>
<keyword evidence="1" id="KW-1133">Transmembrane helix</keyword>
<dbReference type="PANTHER" id="PTHR13318:SF106">
    <property type="entry name" value="F-BOX_LRR-REPEAT PROTEIN 2"/>
    <property type="match status" value="1"/>
</dbReference>
<comment type="caution">
    <text evidence="2">The sequence shown here is derived from an EMBL/GenBank/DDBJ whole genome shotgun (WGS) entry which is preliminary data.</text>
</comment>
<dbReference type="STRING" id="542762.A0A4S4DZ66"/>
<reference evidence="2 3" key="1">
    <citation type="journal article" date="2018" name="Proc. Natl. Acad. Sci. U.S.A.">
        <title>Draft genome sequence of Camellia sinensis var. sinensis provides insights into the evolution of the tea genome and tea quality.</title>
        <authorList>
            <person name="Wei C."/>
            <person name="Yang H."/>
            <person name="Wang S."/>
            <person name="Zhao J."/>
            <person name="Liu C."/>
            <person name="Gao L."/>
            <person name="Xia E."/>
            <person name="Lu Y."/>
            <person name="Tai Y."/>
            <person name="She G."/>
            <person name="Sun J."/>
            <person name="Cao H."/>
            <person name="Tong W."/>
            <person name="Gao Q."/>
            <person name="Li Y."/>
            <person name="Deng W."/>
            <person name="Jiang X."/>
            <person name="Wang W."/>
            <person name="Chen Q."/>
            <person name="Zhang S."/>
            <person name="Li H."/>
            <person name="Wu J."/>
            <person name="Wang P."/>
            <person name="Li P."/>
            <person name="Shi C."/>
            <person name="Zheng F."/>
            <person name="Jian J."/>
            <person name="Huang B."/>
            <person name="Shan D."/>
            <person name="Shi M."/>
            <person name="Fang C."/>
            <person name="Yue Y."/>
            <person name="Li F."/>
            <person name="Li D."/>
            <person name="Wei S."/>
            <person name="Han B."/>
            <person name="Jiang C."/>
            <person name="Yin Y."/>
            <person name="Xia T."/>
            <person name="Zhang Z."/>
            <person name="Bennetzen J.L."/>
            <person name="Zhao S."/>
            <person name="Wan X."/>
        </authorList>
    </citation>
    <scope>NUCLEOTIDE SEQUENCE [LARGE SCALE GENOMIC DNA]</scope>
    <source>
        <strain evidence="3">cv. Shuchazao</strain>
        <tissue evidence="2">Leaf</tissue>
    </source>
</reference>
<sequence length="528" mass="60550">MKLGLTMKNLKILRCPRAKCFQNHHLVAIADALPWLEELDIYFSDHNFDSKSAKYIMNDVGIEVMSHGDHDRVLSSISTTGIPLEKILIYEDSGLSSYGLSTFLCACPSLTHLTLHDIDFLNDDSMRDFCQYLSSFVYIKLSCSTLTGITFFLLTKECPVLSEIDLGFLKLQVEDDLDMVLERNYRIRSWNLGCYHDRILSSISTVGIPLEKILIYEDSGLSSYGLSTFLCACPSLTHLTLHDIDFLNDDSIRDLCQYLSSFVYIKLSCSTLTGITFFLLTKECLVLSEIDLGFLKLQVEDDLDMVLERNYRIRSLNLGFCQVNRITGKLVILKENGKMMITFYTIISKRNVGNNGEQILWAPKFARMKEMFINWKSLREINLNWGVHIGRDFAIIEALGFARFAISGLSLRFSIYDFIWLLVDILEKCDTRQMNFFMLLLCCYGSNMFVINVVQSFSFDELVKYVCNKWCDLSADLITMFYRLPGYTNCHLDNNEELQNMLLHGKSIGVERIDVVVEQKLGTIDIIV</sequence>
<evidence type="ECO:0000256" key="1">
    <source>
        <dbReference type="SAM" id="Phobius"/>
    </source>
</evidence>
<name>A0A4S4DZ66_CAMSN</name>
<dbReference type="SUPFAM" id="SSF52047">
    <property type="entry name" value="RNI-like"/>
    <property type="match status" value="1"/>
</dbReference>
<dbReference type="Proteomes" id="UP000306102">
    <property type="component" value="Unassembled WGS sequence"/>
</dbReference>
<dbReference type="GO" id="GO:0031146">
    <property type="term" value="P:SCF-dependent proteasomal ubiquitin-dependent protein catabolic process"/>
    <property type="evidence" value="ECO:0007669"/>
    <property type="project" value="TreeGrafter"/>
</dbReference>
<keyword evidence="1" id="KW-0472">Membrane</keyword>